<feature type="compositionally biased region" description="Low complexity" evidence="1">
    <location>
        <begin position="54"/>
        <end position="67"/>
    </location>
</feature>
<feature type="region of interest" description="Disordered" evidence="1">
    <location>
        <begin position="28"/>
        <end position="174"/>
    </location>
</feature>
<comment type="caution">
    <text evidence="4">The sequence shown here is derived from an EMBL/GenBank/DDBJ whole genome shotgun (WGS) entry which is preliminary data.</text>
</comment>
<reference evidence="4 5" key="1">
    <citation type="submission" date="2022-06" db="EMBL/GenBank/DDBJ databases">
        <title>Isolation of gut microbiota from human fecal samples.</title>
        <authorList>
            <person name="Pamer E.G."/>
            <person name="Barat B."/>
            <person name="Waligurski E."/>
            <person name="Medina S."/>
            <person name="Paddock L."/>
            <person name="Mostad J."/>
        </authorList>
    </citation>
    <scope>NUCLEOTIDE SEQUENCE [LARGE SCALE GENOMIC DNA]</scope>
    <source>
        <strain evidence="4 5">SL.3.17</strain>
    </source>
</reference>
<organism evidence="4 5">
    <name type="scientific">Anaerovorax odorimutans</name>
    <dbReference type="NCBI Taxonomy" id="109327"/>
    <lineage>
        <taxon>Bacteria</taxon>
        <taxon>Bacillati</taxon>
        <taxon>Bacillota</taxon>
        <taxon>Clostridia</taxon>
        <taxon>Peptostreptococcales</taxon>
        <taxon>Anaerovoracaceae</taxon>
        <taxon>Anaerovorax</taxon>
    </lineage>
</organism>
<feature type="compositionally biased region" description="Low complexity" evidence="1">
    <location>
        <begin position="139"/>
        <end position="154"/>
    </location>
</feature>
<accession>A0ABT1RT93</accession>
<feature type="transmembrane region" description="Helical" evidence="2">
    <location>
        <begin position="463"/>
        <end position="481"/>
    </location>
</feature>
<evidence type="ECO:0000313" key="5">
    <source>
        <dbReference type="Proteomes" id="UP001524502"/>
    </source>
</evidence>
<evidence type="ECO:0000256" key="1">
    <source>
        <dbReference type="SAM" id="MobiDB-lite"/>
    </source>
</evidence>
<evidence type="ECO:0000256" key="3">
    <source>
        <dbReference type="SAM" id="SignalP"/>
    </source>
</evidence>
<name>A0ABT1RT93_9FIRM</name>
<dbReference type="RefSeq" id="WP_256133625.1">
    <property type="nucleotide sequence ID" value="NZ_JANFXK010000028.1"/>
</dbReference>
<dbReference type="EMBL" id="JANFXK010000028">
    <property type="protein sequence ID" value="MCQ4638429.1"/>
    <property type="molecule type" value="Genomic_DNA"/>
</dbReference>
<sequence>MKRRKFISIAVCLCLLIAMIPQMAMAAEADQPAEPAEKPTAAQPAETPSDSADTSTVTQPPSTPSASENSALSESKPVVKETQNTDSGKQEPAAESTPDLVPTDQQQAPTEPTAPPASEQNAVQTEAENTPADESAPVKAKASLMAKPAAATESAEPEEQPRAAKGQAQAEEPQTIATVKSTAAGIQVSGGLEGKDWTYDAKEQTLTIMKDGMTVSGTATDDLAILCTLAVTAITIDNLDHGSNFIALMSGDMEGEALSDLTIRIKGKNRIDAIIGVGDVTLTGTKNSRLDLTLGAMAFNDLNIKDATINGGSFMAVRDLNIKGKSVVTAKSNKYLPPGITMAMIMAGRDINIDLAKGGKVTAYGYAGSSKYDYEDRAFPFMAGRSINISKGSHVATPSGGKVGTYNLLGMLPMQVILDASGNPAVDASIQYGANKFLTASASVSDVSGSPQTGDSSAAELTVLYLILLAALAAGASALTIRRKGTDEL</sequence>
<feature type="chain" id="PRO_5046900425" evidence="3">
    <location>
        <begin position="27"/>
        <end position="489"/>
    </location>
</feature>
<proteinExistence type="predicted"/>
<keyword evidence="2" id="KW-0472">Membrane</keyword>
<feature type="compositionally biased region" description="Low complexity" evidence="1">
    <location>
        <begin position="102"/>
        <end position="111"/>
    </location>
</feature>
<evidence type="ECO:0000256" key="2">
    <source>
        <dbReference type="SAM" id="Phobius"/>
    </source>
</evidence>
<keyword evidence="2" id="KW-0812">Transmembrane</keyword>
<keyword evidence="3" id="KW-0732">Signal</keyword>
<keyword evidence="2" id="KW-1133">Transmembrane helix</keyword>
<feature type="signal peptide" evidence="3">
    <location>
        <begin position="1"/>
        <end position="26"/>
    </location>
</feature>
<gene>
    <name evidence="4" type="ORF">NE619_16990</name>
</gene>
<dbReference type="Proteomes" id="UP001524502">
    <property type="component" value="Unassembled WGS sequence"/>
</dbReference>
<evidence type="ECO:0000313" key="4">
    <source>
        <dbReference type="EMBL" id="MCQ4638429.1"/>
    </source>
</evidence>
<protein>
    <submittedName>
        <fullName evidence="4">Uncharacterized protein</fullName>
    </submittedName>
</protein>
<feature type="compositionally biased region" description="Polar residues" evidence="1">
    <location>
        <begin position="118"/>
        <end position="128"/>
    </location>
</feature>
<keyword evidence="5" id="KW-1185">Reference proteome</keyword>